<dbReference type="Pfam" id="PF22486">
    <property type="entry name" value="MATH_2"/>
    <property type="match status" value="1"/>
</dbReference>
<dbReference type="SMART" id="SM00225">
    <property type="entry name" value="BTB"/>
    <property type="match status" value="1"/>
</dbReference>
<evidence type="ECO:0000256" key="10">
    <source>
        <dbReference type="ARBA" id="ARBA00023242"/>
    </source>
</evidence>
<dbReference type="InterPro" id="IPR019358">
    <property type="entry name" value="NEMP_fam"/>
</dbReference>
<feature type="signal peptide" evidence="13">
    <location>
        <begin position="1"/>
        <end position="25"/>
    </location>
</feature>
<evidence type="ECO:0000256" key="5">
    <source>
        <dbReference type="ARBA" id="ARBA00010846"/>
    </source>
</evidence>
<accession>A0A7J7DSQ0</accession>
<evidence type="ECO:0000256" key="13">
    <source>
        <dbReference type="SAM" id="SignalP"/>
    </source>
</evidence>
<dbReference type="PROSITE" id="PS50097">
    <property type="entry name" value="BTB"/>
    <property type="match status" value="1"/>
</dbReference>
<comment type="function">
    <text evidence="1">May act as a substrate-specific adapter of an E3 ubiquitin-protein ligase complex (CUL3-RBX1-BTB) which mediates the ubiquitination and subsequent proteasomal degradation of target proteins.</text>
</comment>
<dbReference type="Gene3D" id="1.25.40.420">
    <property type="match status" value="1"/>
</dbReference>
<dbReference type="Gene3D" id="3.30.710.10">
    <property type="entry name" value="Potassium Channel Kv1.1, Chain A"/>
    <property type="match status" value="1"/>
</dbReference>
<dbReference type="Pfam" id="PF00651">
    <property type="entry name" value="BTB"/>
    <property type="match status" value="1"/>
</dbReference>
<feature type="transmembrane region" description="Helical" evidence="12">
    <location>
        <begin position="188"/>
        <end position="207"/>
    </location>
</feature>
<keyword evidence="17" id="KW-1185">Reference proteome</keyword>
<evidence type="ECO:0008006" key="18">
    <source>
        <dbReference type="Google" id="ProtNLM"/>
    </source>
</evidence>
<dbReference type="PANTHER" id="PTHR31587:SF3">
    <property type="entry name" value="EXPRESSED PROTEIN"/>
    <property type="match status" value="1"/>
</dbReference>
<feature type="domain" description="MATH" evidence="15">
    <location>
        <begin position="511"/>
        <end position="645"/>
    </location>
</feature>
<dbReference type="InterPro" id="IPR008974">
    <property type="entry name" value="TRAF-like"/>
</dbReference>
<feature type="transmembrane region" description="Helical" evidence="12">
    <location>
        <begin position="164"/>
        <end position="182"/>
    </location>
</feature>
<evidence type="ECO:0000256" key="8">
    <source>
        <dbReference type="ARBA" id="ARBA00022989"/>
    </source>
</evidence>
<feature type="domain" description="BTB" evidence="14">
    <location>
        <begin position="681"/>
        <end position="747"/>
    </location>
</feature>
<feature type="chain" id="PRO_5029858466" description="BTB/POZ and MATH domain-containing protein 4-like" evidence="13">
    <location>
        <begin position="26"/>
        <end position="914"/>
    </location>
</feature>
<comment type="caution">
    <text evidence="16">The sequence shown here is derived from an EMBL/GenBank/DDBJ whole genome shotgun (WGS) entry which is preliminary data.</text>
</comment>
<dbReference type="SUPFAM" id="SSF49599">
    <property type="entry name" value="TRAF domain-like"/>
    <property type="match status" value="1"/>
</dbReference>
<feature type="region of interest" description="Disordered" evidence="11">
    <location>
        <begin position="460"/>
        <end position="482"/>
    </location>
</feature>
<evidence type="ECO:0000256" key="1">
    <source>
        <dbReference type="ARBA" id="ARBA00002668"/>
    </source>
</evidence>
<evidence type="ECO:0000313" key="16">
    <source>
        <dbReference type="EMBL" id="KAF5749156.1"/>
    </source>
</evidence>
<dbReference type="InterPro" id="IPR000210">
    <property type="entry name" value="BTB/POZ_dom"/>
</dbReference>
<dbReference type="InterPro" id="IPR011333">
    <property type="entry name" value="SKP1/BTB/POZ_sf"/>
</dbReference>
<gene>
    <name evidence="16" type="ORF">HS088_TW04G01119</name>
</gene>
<evidence type="ECO:0000256" key="2">
    <source>
        <dbReference type="ARBA" id="ARBA00004575"/>
    </source>
</evidence>
<dbReference type="InParanoid" id="A0A7J7DSQ0"/>
<evidence type="ECO:0000256" key="4">
    <source>
        <dbReference type="ARBA" id="ARBA00005748"/>
    </source>
</evidence>
<evidence type="ECO:0000256" key="11">
    <source>
        <dbReference type="SAM" id="MobiDB-lite"/>
    </source>
</evidence>
<keyword evidence="10" id="KW-0539">Nucleus</keyword>
<dbReference type="CDD" id="cd06174">
    <property type="entry name" value="MFS"/>
    <property type="match status" value="1"/>
</dbReference>
<name>A0A7J7DSQ0_TRIWF</name>
<sequence length="914" mass="101775">MGASSPTSLLLLVYFLLFLPNLAHASDKTTLRGINLEHPVLDITPRYISRHLSVRGSKDTLLCERVQVSGHSRLTLASYASAFRVTLIPSVEIPERLHGKIQICFHRNSSVGLCQCEKDEWKTLQKGLWSSVMSPYVSRYVDVKFSGDISGSVRVSVEEDSQRWRLLFLAVGFVLLLSAPIVSSWVPFYYSTSMVIGVLLVIIILLFQGMKLLPTGRKNFFYLTIYGSLVGVGSFLLHQFSMFVNSVLNSFGLSEEMYNPVSIFVLVGIILAGAALGYWMVRKFVISNDGTVDVGIAQFVKWAMRIIAATLIFQSTLDSLLAMGSFVTCYAVCSLITSPKWFHSSKRTGRVMMKHNHAEFLGRSPQNGSGGKMWNSPKRSYAWSDSPVKGVISSSTHPGTRTRRDYYSTFHQMQMRKKFTKKEWEDFTEVSTRQAVAELSASPEFTDWIINNANRIQLVPDDYSSDSSEERAGSESDSTDEKTNVDLISTEYYMELKDHCMLSFSVTETINGSHRFTIRGYSLAKGIGVGKYIASNIFTVAGHQWAIYFFPDGKNREDNSAYVSVFIALASEGADVRALFELTLVDQSGKGKHKVHSHFDLSLESGPPTLKYRGSMWGFKRFFRRGSLETSDFLKDDCLEIDCTVGVVVSGIDRTRLHSVQVPESDIGTQFGMLLEDEVYSDVTFIVSGEKFHAHKLVLAARSPVFETELFNTTEENNHEIVVTDMEPKVFKALLHFIYRDTLVEDKELLESSSSFMSSVFDTLAAKLLASAEKYGLPRLKIICASALCKDVSVESVPHILALADRYHATDLKSVCLKFAAENLVAVMRSDGYKYLKENGPLLQSELLKMMAGCGEGFSEGGKGQSTWAHLSDGGDTDDASVRQQSWGSEGERIERLGVPLDVIDPGRSPSQEG</sequence>
<dbReference type="EMBL" id="JAAARO010000004">
    <property type="protein sequence ID" value="KAF5749156.1"/>
    <property type="molecule type" value="Genomic_DNA"/>
</dbReference>
<evidence type="ECO:0000256" key="7">
    <source>
        <dbReference type="ARBA" id="ARBA00022729"/>
    </source>
</evidence>
<dbReference type="InterPro" id="IPR002083">
    <property type="entry name" value="MATH/TRAF_dom"/>
</dbReference>
<organism evidence="16 17">
    <name type="scientific">Tripterygium wilfordii</name>
    <name type="common">Thunder God vine</name>
    <dbReference type="NCBI Taxonomy" id="458696"/>
    <lineage>
        <taxon>Eukaryota</taxon>
        <taxon>Viridiplantae</taxon>
        <taxon>Streptophyta</taxon>
        <taxon>Embryophyta</taxon>
        <taxon>Tracheophyta</taxon>
        <taxon>Spermatophyta</taxon>
        <taxon>Magnoliopsida</taxon>
        <taxon>eudicotyledons</taxon>
        <taxon>Gunneridae</taxon>
        <taxon>Pentapetalae</taxon>
        <taxon>rosids</taxon>
        <taxon>fabids</taxon>
        <taxon>Celastrales</taxon>
        <taxon>Celastraceae</taxon>
        <taxon>Tripterygium</taxon>
    </lineage>
</organism>
<evidence type="ECO:0000256" key="3">
    <source>
        <dbReference type="ARBA" id="ARBA00004906"/>
    </source>
</evidence>
<evidence type="ECO:0000259" key="14">
    <source>
        <dbReference type="PROSITE" id="PS50097"/>
    </source>
</evidence>
<comment type="subcellular location">
    <subcellularLocation>
        <location evidence="2">Nucleus inner membrane</location>
        <topology evidence="2">Multi-pass membrane protein</topology>
        <orientation evidence="2">Nucleoplasmic side</orientation>
    </subcellularLocation>
</comment>
<feature type="compositionally biased region" description="Basic and acidic residues" evidence="11">
    <location>
        <begin position="468"/>
        <end position="482"/>
    </location>
</feature>
<dbReference type="PROSITE" id="PS50144">
    <property type="entry name" value="MATH"/>
    <property type="match status" value="1"/>
</dbReference>
<feature type="transmembrane region" description="Helical" evidence="12">
    <location>
        <begin position="261"/>
        <end position="281"/>
    </location>
</feature>
<dbReference type="CDD" id="cd00121">
    <property type="entry name" value="MATH"/>
    <property type="match status" value="1"/>
</dbReference>
<dbReference type="FunFam" id="3.30.710.10:FF:000136">
    <property type="entry name" value="BTB-POZ and math domain 1"/>
    <property type="match status" value="1"/>
</dbReference>
<dbReference type="Proteomes" id="UP000593562">
    <property type="component" value="Unassembled WGS sequence"/>
</dbReference>
<keyword evidence="7 13" id="KW-0732">Signal</keyword>
<feature type="transmembrane region" description="Helical" evidence="12">
    <location>
        <begin position="219"/>
        <end position="241"/>
    </location>
</feature>
<keyword evidence="9 12" id="KW-0472">Membrane</keyword>
<dbReference type="Pfam" id="PF10225">
    <property type="entry name" value="NEMP"/>
    <property type="match status" value="1"/>
</dbReference>
<comment type="pathway">
    <text evidence="3">Protein modification; protein ubiquitination.</text>
</comment>
<dbReference type="InterPro" id="IPR056423">
    <property type="entry name" value="BACK_BPM_SPOP"/>
</dbReference>
<keyword evidence="8 12" id="KW-1133">Transmembrane helix</keyword>
<proteinExistence type="inferred from homology"/>
<dbReference type="Gene3D" id="2.60.210.10">
    <property type="entry name" value="Apoptosis, Tumor Necrosis Factor Receptor Associated Protein 2, Chain A"/>
    <property type="match status" value="1"/>
</dbReference>
<dbReference type="Pfam" id="PF24570">
    <property type="entry name" value="BACK_BPM_SPOP"/>
    <property type="match status" value="1"/>
</dbReference>
<comment type="similarity">
    <text evidence="5">Belongs to the Tdpoz family.</text>
</comment>
<feature type="region of interest" description="Disordered" evidence="11">
    <location>
        <begin position="865"/>
        <end position="914"/>
    </location>
</feature>
<evidence type="ECO:0000313" key="17">
    <source>
        <dbReference type="Proteomes" id="UP000593562"/>
    </source>
</evidence>
<comment type="similarity">
    <text evidence="4">Belongs to the NEMP family.</text>
</comment>
<dbReference type="CDD" id="cd18280">
    <property type="entry name" value="BTB_POZ_BPM_plant"/>
    <property type="match status" value="1"/>
</dbReference>
<dbReference type="PANTHER" id="PTHR31587">
    <property type="entry name" value="TRANSMEMBRANE PROTEIN (DUF2215)"/>
    <property type="match status" value="1"/>
</dbReference>
<dbReference type="SUPFAM" id="SSF54695">
    <property type="entry name" value="POZ domain"/>
    <property type="match status" value="1"/>
</dbReference>
<dbReference type="SMART" id="SM00061">
    <property type="entry name" value="MATH"/>
    <property type="match status" value="1"/>
</dbReference>
<dbReference type="CDD" id="cd14736">
    <property type="entry name" value="BACK_AtBPM-like"/>
    <property type="match status" value="1"/>
</dbReference>
<keyword evidence="6 12" id="KW-0812">Transmembrane</keyword>
<dbReference type="GO" id="GO:0071472">
    <property type="term" value="P:cellular response to salt stress"/>
    <property type="evidence" value="ECO:0007669"/>
    <property type="project" value="UniProtKB-ARBA"/>
</dbReference>
<evidence type="ECO:0000256" key="12">
    <source>
        <dbReference type="SAM" id="Phobius"/>
    </source>
</evidence>
<evidence type="ECO:0000259" key="15">
    <source>
        <dbReference type="PROSITE" id="PS50144"/>
    </source>
</evidence>
<reference evidence="16 17" key="1">
    <citation type="journal article" date="2020" name="Nat. Commun.">
        <title>Genome of Tripterygium wilfordii and identification of cytochrome P450 involved in triptolide biosynthesis.</title>
        <authorList>
            <person name="Tu L."/>
            <person name="Su P."/>
            <person name="Zhang Z."/>
            <person name="Gao L."/>
            <person name="Wang J."/>
            <person name="Hu T."/>
            <person name="Zhou J."/>
            <person name="Zhang Y."/>
            <person name="Zhao Y."/>
            <person name="Liu Y."/>
            <person name="Song Y."/>
            <person name="Tong Y."/>
            <person name="Lu Y."/>
            <person name="Yang J."/>
            <person name="Xu C."/>
            <person name="Jia M."/>
            <person name="Peters R.J."/>
            <person name="Huang L."/>
            <person name="Gao W."/>
        </authorList>
    </citation>
    <scope>NUCLEOTIDE SEQUENCE [LARGE SCALE GENOMIC DNA]</scope>
    <source>
        <strain evidence="17">cv. XIE 37</strain>
        <tissue evidence="16">Leaf</tissue>
    </source>
</reference>
<dbReference type="InterPro" id="IPR034090">
    <property type="entry name" value="BPM_C"/>
</dbReference>
<protein>
    <recommendedName>
        <fullName evidence="18">BTB/POZ and MATH domain-containing protein 4-like</fullName>
    </recommendedName>
</protein>
<dbReference type="AlphaFoldDB" id="A0A7J7DSQ0"/>
<evidence type="ECO:0000256" key="6">
    <source>
        <dbReference type="ARBA" id="ARBA00022692"/>
    </source>
</evidence>
<dbReference type="GO" id="GO:0005637">
    <property type="term" value="C:nuclear inner membrane"/>
    <property type="evidence" value="ECO:0007669"/>
    <property type="project" value="UniProtKB-SubCell"/>
</dbReference>
<evidence type="ECO:0000256" key="9">
    <source>
        <dbReference type="ARBA" id="ARBA00023136"/>
    </source>
</evidence>
<feature type="transmembrane region" description="Helical" evidence="12">
    <location>
        <begin position="319"/>
        <end position="337"/>
    </location>
</feature>